<evidence type="ECO:0000313" key="1">
    <source>
        <dbReference type="EMBL" id="MFB9681391.1"/>
    </source>
</evidence>
<reference evidence="1 2" key="1">
    <citation type="submission" date="2024-09" db="EMBL/GenBank/DDBJ databases">
        <authorList>
            <person name="Sun Q."/>
            <person name="Mori K."/>
        </authorList>
    </citation>
    <scope>NUCLEOTIDE SEQUENCE [LARGE SCALE GENOMIC DNA]</scope>
    <source>
        <strain evidence="1 2">JCM 3028</strain>
    </source>
</reference>
<dbReference type="EMBL" id="JBHMBS010000032">
    <property type="protein sequence ID" value="MFB9681391.1"/>
    <property type="molecule type" value="Genomic_DNA"/>
</dbReference>
<dbReference type="InterPro" id="IPR006059">
    <property type="entry name" value="SBP"/>
</dbReference>
<protein>
    <submittedName>
        <fullName evidence="1">ABC transporter substrate-binding protein</fullName>
    </submittedName>
</protein>
<dbReference type="Proteomes" id="UP001589610">
    <property type="component" value="Unassembled WGS sequence"/>
</dbReference>
<name>A0ABV5TT13_9ACTN</name>
<dbReference type="InterPro" id="IPR006311">
    <property type="entry name" value="TAT_signal"/>
</dbReference>
<dbReference type="RefSeq" id="WP_344747225.1">
    <property type="nucleotide sequence ID" value="NZ_BAAAWW010000121.1"/>
</dbReference>
<dbReference type="Pfam" id="PF01547">
    <property type="entry name" value="SBP_bac_1"/>
    <property type="match status" value="1"/>
</dbReference>
<dbReference type="PROSITE" id="PS51318">
    <property type="entry name" value="TAT"/>
    <property type="match status" value="1"/>
</dbReference>
<dbReference type="PANTHER" id="PTHR43649">
    <property type="entry name" value="ARABINOSE-BINDING PROTEIN-RELATED"/>
    <property type="match status" value="1"/>
</dbReference>
<comment type="caution">
    <text evidence="1">The sequence shown here is derived from an EMBL/GenBank/DDBJ whole genome shotgun (WGS) entry which is preliminary data.</text>
</comment>
<evidence type="ECO:0000313" key="2">
    <source>
        <dbReference type="Proteomes" id="UP001589610"/>
    </source>
</evidence>
<organism evidence="1 2">
    <name type="scientific">Streptosporangium vulgare</name>
    <dbReference type="NCBI Taxonomy" id="46190"/>
    <lineage>
        <taxon>Bacteria</taxon>
        <taxon>Bacillati</taxon>
        <taxon>Actinomycetota</taxon>
        <taxon>Actinomycetes</taxon>
        <taxon>Streptosporangiales</taxon>
        <taxon>Streptosporangiaceae</taxon>
        <taxon>Streptosporangium</taxon>
    </lineage>
</organism>
<dbReference type="InterPro" id="IPR050490">
    <property type="entry name" value="Bact_solute-bd_prot1"/>
</dbReference>
<dbReference type="SUPFAM" id="SSF53850">
    <property type="entry name" value="Periplasmic binding protein-like II"/>
    <property type="match status" value="1"/>
</dbReference>
<accession>A0ABV5TT13</accession>
<dbReference type="Gene3D" id="3.40.190.10">
    <property type="entry name" value="Periplasmic binding protein-like II"/>
    <property type="match status" value="2"/>
</dbReference>
<gene>
    <name evidence="1" type="ORF">ACFFRH_38435</name>
</gene>
<proteinExistence type="predicted"/>
<keyword evidence="2" id="KW-1185">Reference proteome</keyword>
<sequence length="439" mass="47122">MSDFDSGRRRFLGQMGLAGLGALGVAGLASGCATSATKPAATAAATSSGAAPAGPVTLQSNLSSPQAKAAMQKIVDRFNALGKGTATLNTVASETYRTQLPTYLTSANPPDLYTWYAGSVADNYADKDLLLDVSDVWASMGDYPATLRELSTDGEGKQIFVPMNNYWWGFFYRKSNFAKWGVQEPKTWAEFLTLCETLKGKGIPPIGIGLGDTPWVASIWFDYLNVRINGADFHRELLAGEQRFDDPKVKAVFAKWREVLPYFDPKGKAYPFQEATTALLGGKTGMFLIGTFFADAAPKDALGDLDFFRFPIIDPAVPIVEEAPTDGFFASAKSANPAGAKALLTYLASAEAQELYIASSSGIVLPANPKAKAADSPLVAKGKAMLDEAADLTQFFNRDSSDALQPTADTALTKFMDRPDEIDTILSEWQTAAQKVFKG</sequence>